<evidence type="ECO:0000313" key="2">
    <source>
        <dbReference type="EMBL" id="MBH0781574.1"/>
    </source>
</evidence>
<dbReference type="Proteomes" id="UP000655751">
    <property type="component" value="Unassembled WGS sequence"/>
</dbReference>
<dbReference type="SUPFAM" id="SSF51905">
    <property type="entry name" value="FAD/NAD(P)-binding domain"/>
    <property type="match status" value="1"/>
</dbReference>
<dbReference type="Pfam" id="PF01266">
    <property type="entry name" value="DAO"/>
    <property type="match status" value="1"/>
</dbReference>
<comment type="caution">
    <text evidence="2">The sequence shown here is derived from an EMBL/GenBank/DDBJ whole genome shotgun (WGS) entry which is preliminary data.</text>
</comment>
<keyword evidence="3" id="KW-1185">Reference proteome</keyword>
<reference evidence="2" key="1">
    <citation type="submission" date="2020-11" db="EMBL/GenBank/DDBJ databases">
        <title>Nocardia NEAU-351.nov., a novel actinomycete isolated from the cow dung.</title>
        <authorList>
            <person name="Zhang X."/>
        </authorList>
    </citation>
    <scope>NUCLEOTIDE SEQUENCE</scope>
    <source>
        <strain evidence="2">NEAU-351</strain>
    </source>
</reference>
<dbReference type="AlphaFoldDB" id="A0A931IHK6"/>
<proteinExistence type="predicted"/>
<evidence type="ECO:0000313" key="3">
    <source>
        <dbReference type="Proteomes" id="UP000655751"/>
    </source>
</evidence>
<dbReference type="PANTHER" id="PTHR13847:SF281">
    <property type="entry name" value="FAD DEPENDENT OXIDOREDUCTASE DOMAIN-CONTAINING PROTEIN"/>
    <property type="match status" value="1"/>
</dbReference>
<dbReference type="Gene3D" id="3.50.50.60">
    <property type="entry name" value="FAD/NAD(P)-binding domain"/>
    <property type="match status" value="1"/>
</dbReference>
<protein>
    <submittedName>
        <fullName evidence="2">FAD-binding oxidoreductase</fullName>
    </submittedName>
</protein>
<sequence length="448" mass="47461">MTEVTRTLRVGVPVWRPEVPVVHRAPVSGSRRCHTAVIGAGLTGLSVALRLAQRHPDRDVVVLEAARVASGASGRGTGLVGPRIGPPLRTARRRYGDERARALHIWSERAVEHVIALCARHHIDCGLTPGSQLLVARDRRARIAMERESAAAAALGVRLTVVAADEMPAGAGRSLGGLRYAPAATVDPAAFATQLAFAAERLGATVHENSPVRRIRHGDGPIRLSTDAGEVLADRVVVAVNGSGANSRTGVLGMRVQAAATVPLTNAQLAELGWLRDEPLAEIGDLAPYYRLTPEGRLVVGGGRIERGAHGSDPLDVEYLRAAVRALHPVVRDVPLEYAWSGPIGMTLDAMPVIGARGGGEMVAVGWRGHGIAASTYAGTLLADRLGAEDGSAPEVFPIPRGRAPALPSIRPVLRLLDLYLARLGRARDRALDSPSHDSGVVRIDRRR</sequence>
<dbReference type="Gene3D" id="3.30.9.10">
    <property type="entry name" value="D-Amino Acid Oxidase, subunit A, domain 2"/>
    <property type="match status" value="1"/>
</dbReference>
<accession>A0A931IHK6</accession>
<dbReference type="EMBL" id="JADMLG010000026">
    <property type="protein sequence ID" value="MBH0781574.1"/>
    <property type="molecule type" value="Genomic_DNA"/>
</dbReference>
<evidence type="ECO:0000259" key="1">
    <source>
        <dbReference type="Pfam" id="PF01266"/>
    </source>
</evidence>
<name>A0A931IHK6_9NOCA</name>
<gene>
    <name evidence="2" type="ORF">IT779_35415</name>
</gene>
<dbReference type="RefSeq" id="WP_196153858.1">
    <property type="nucleotide sequence ID" value="NZ_JADMLG010000026.1"/>
</dbReference>
<feature type="domain" description="FAD dependent oxidoreductase" evidence="1">
    <location>
        <begin position="35"/>
        <end position="385"/>
    </location>
</feature>
<dbReference type="InterPro" id="IPR006076">
    <property type="entry name" value="FAD-dep_OxRdtase"/>
</dbReference>
<dbReference type="InterPro" id="IPR036188">
    <property type="entry name" value="FAD/NAD-bd_sf"/>
</dbReference>
<dbReference type="GO" id="GO:0005737">
    <property type="term" value="C:cytoplasm"/>
    <property type="evidence" value="ECO:0007669"/>
    <property type="project" value="TreeGrafter"/>
</dbReference>
<organism evidence="2 3">
    <name type="scientific">Nocardia bovistercoris</name>
    <dbReference type="NCBI Taxonomy" id="2785916"/>
    <lineage>
        <taxon>Bacteria</taxon>
        <taxon>Bacillati</taxon>
        <taxon>Actinomycetota</taxon>
        <taxon>Actinomycetes</taxon>
        <taxon>Mycobacteriales</taxon>
        <taxon>Nocardiaceae</taxon>
        <taxon>Nocardia</taxon>
    </lineage>
</organism>
<dbReference type="PANTHER" id="PTHR13847">
    <property type="entry name" value="SARCOSINE DEHYDROGENASE-RELATED"/>
    <property type="match status" value="1"/>
</dbReference>